<evidence type="ECO:0000256" key="2">
    <source>
        <dbReference type="ARBA" id="ARBA00006375"/>
    </source>
</evidence>
<dbReference type="InterPro" id="IPR023395">
    <property type="entry name" value="MCP_dom_sf"/>
</dbReference>
<dbReference type="EMBL" id="UINC01007577">
    <property type="protein sequence ID" value="SVA34116.1"/>
    <property type="molecule type" value="Genomic_DNA"/>
</dbReference>
<dbReference type="PANTHER" id="PTHR45624">
    <property type="entry name" value="MITOCHONDRIAL BASIC AMINO ACIDS TRANSPORTER-RELATED"/>
    <property type="match status" value="1"/>
</dbReference>
<dbReference type="InterPro" id="IPR018108">
    <property type="entry name" value="MCP_transmembrane"/>
</dbReference>
<organism evidence="10">
    <name type="scientific">marine metagenome</name>
    <dbReference type="NCBI Taxonomy" id="408172"/>
    <lineage>
        <taxon>unclassified sequences</taxon>
        <taxon>metagenomes</taxon>
        <taxon>ecological metagenomes</taxon>
    </lineage>
</organism>
<dbReference type="SUPFAM" id="SSF103506">
    <property type="entry name" value="Mitochondrial carrier"/>
    <property type="match status" value="1"/>
</dbReference>
<gene>
    <name evidence="10" type="ORF">METZ01_LOCUS86970</name>
</gene>
<feature type="transmembrane region" description="Helical" evidence="9">
    <location>
        <begin position="196"/>
        <end position="214"/>
    </location>
</feature>
<evidence type="ECO:0000256" key="4">
    <source>
        <dbReference type="ARBA" id="ARBA00022692"/>
    </source>
</evidence>
<comment type="subcellular location">
    <subcellularLocation>
        <location evidence="1">Mitochondrion membrane</location>
        <topology evidence="1">Multi-pass membrane protein</topology>
    </subcellularLocation>
</comment>
<comment type="similarity">
    <text evidence="2">Belongs to the mitochondrial carrier (TC 2.A.29) family.</text>
</comment>
<evidence type="ECO:0008006" key="11">
    <source>
        <dbReference type="Google" id="ProtNLM"/>
    </source>
</evidence>
<dbReference type="GO" id="GO:0022857">
    <property type="term" value="F:transmembrane transporter activity"/>
    <property type="evidence" value="ECO:0007669"/>
    <property type="project" value="TreeGrafter"/>
</dbReference>
<feature type="transmembrane region" description="Helical" evidence="9">
    <location>
        <begin position="165"/>
        <end position="184"/>
    </location>
</feature>
<evidence type="ECO:0000313" key="10">
    <source>
        <dbReference type="EMBL" id="SVA34116.1"/>
    </source>
</evidence>
<evidence type="ECO:0000256" key="8">
    <source>
        <dbReference type="ARBA" id="ARBA00023136"/>
    </source>
</evidence>
<evidence type="ECO:0000256" key="6">
    <source>
        <dbReference type="ARBA" id="ARBA00022989"/>
    </source>
</evidence>
<keyword evidence="4 9" id="KW-0812">Transmembrane</keyword>
<dbReference type="AlphaFoldDB" id="A0A381V139"/>
<proteinExistence type="inferred from homology"/>
<keyword evidence="5" id="KW-0677">Repeat</keyword>
<name>A0A381V139_9ZZZZ</name>
<reference evidence="10" key="1">
    <citation type="submission" date="2018-05" db="EMBL/GenBank/DDBJ databases">
        <authorList>
            <person name="Lanie J.A."/>
            <person name="Ng W.-L."/>
            <person name="Kazmierczak K.M."/>
            <person name="Andrzejewski T.M."/>
            <person name="Davidsen T.M."/>
            <person name="Wayne K.J."/>
            <person name="Tettelin H."/>
            <person name="Glass J.I."/>
            <person name="Rusch D."/>
            <person name="Podicherti R."/>
            <person name="Tsui H.-C.T."/>
            <person name="Winkler M.E."/>
        </authorList>
    </citation>
    <scope>NUCLEOTIDE SEQUENCE</scope>
</reference>
<evidence type="ECO:0000256" key="5">
    <source>
        <dbReference type="ARBA" id="ARBA00022737"/>
    </source>
</evidence>
<dbReference type="GO" id="GO:0031966">
    <property type="term" value="C:mitochondrial membrane"/>
    <property type="evidence" value="ECO:0007669"/>
    <property type="project" value="UniProtKB-SubCell"/>
</dbReference>
<evidence type="ECO:0000256" key="7">
    <source>
        <dbReference type="ARBA" id="ARBA00023128"/>
    </source>
</evidence>
<keyword evidence="7" id="KW-0496">Mitochondrion</keyword>
<accession>A0A381V139</accession>
<keyword evidence="6 9" id="KW-1133">Transmembrane helix</keyword>
<sequence length="276" mass="31333">MVSQTYNNKKNLKYDFVSGWIGGSLGILLTHPIDTVRVRMQYASQSPYSNITYRHVIQNIHRTIGIKGIFRGVLPPMALRGFSMALNRTGYNFGHSIKSNNNVINKYSKIALVGSFSGLCQSIGDAPLYILKCRAQTTGRKKMDESFSTYIKMAKEITRREGIRGWLNGFIPCSLCCMSSYAIFYPLYEYFLTKDMNAGLAGAISATICWPIALPFDTLRVRMQCQSYHVPLTKAVKQMWRQPISKWYIGMSATLVRAFPRYGICMGTIEYSKHFL</sequence>
<dbReference type="Gene3D" id="1.50.40.10">
    <property type="entry name" value="Mitochondrial carrier domain"/>
    <property type="match status" value="1"/>
</dbReference>
<dbReference type="PROSITE" id="PS50920">
    <property type="entry name" value="SOLCAR"/>
    <property type="match status" value="2"/>
</dbReference>
<keyword evidence="8 9" id="KW-0472">Membrane</keyword>
<dbReference type="InterPro" id="IPR050567">
    <property type="entry name" value="Mitochondrial_Carrier"/>
</dbReference>
<evidence type="ECO:0000256" key="1">
    <source>
        <dbReference type="ARBA" id="ARBA00004225"/>
    </source>
</evidence>
<protein>
    <recommendedName>
        <fullName evidence="11">Mitochondrial carrier protein</fullName>
    </recommendedName>
</protein>
<evidence type="ECO:0000256" key="9">
    <source>
        <dbReference type="SAM" id="Phobius"/>
    </source>
</evidence>
<evidence type="ECO:0000256" key="3">
    <source>
        <dbReference type="ARBA" id="ARBA00022448"/>
    </source>
</evidence>
<dbReference type="Pfam" id="PF00153">
    <property type="entry name" value="Mito_carr"/>
    <property type="match status" value="3"/>
</dbReference>
<keyword evidence="3" id="KW-0813">Transport</keyword>